<dbReference type="PANTHER" id="PTHR44591:SF23">
    <property type="entry name" value="CHEY SUBFAMILY"/>
    <property type="match status" value="1"/>
</dbReference>
<dbReference type="InterPro" id="IPR050595">
    <property type="entry name" value="Bact_response_regulator"/>
</dbReference>
<dbReference type="SUPFAM" id="SSF52172">
    <property type="entry name" value="CheY-like"/>
    <property type="match status" value="1"/>
</dbReference>
<protein>
    <submittedName>
        <fullName evidence="4">Response regulator receiver domain-containing protein</fullName>
    </submittedName>
</protein>
<accession>A0A1H6YH26</accession>
<dbReference type="InterPro" id="IPR001789">
    <property type="entry name" value="Sig_transdc_resp-reg_receiver"/>
</dbReference>
<reference evidence="4 5" key="1">
    <citation type="submission" date="2016-10" db="EMBL/GenBank/DDBJ databases">
        <authorList>
            <person name="de Groot N.N."/>
        </authorList>
    </citation>
    <scope>NUCLEOTIDE SEQUENCE [LARGE SCALE GENOMIC DNA]</scope>
    <source>
        <strain evidence="4 5">DSM 19938</strain>
    </source>
</reference>
<dbReference type="Proteomes" id="UP000199532">
    <property type="component" value="Unassembled WGS sequence"/>
</dbReference>
<dbReference type="SMART" id="SM00448">
    <property type="entry name" value="REC"/>
    <property type="match status" value="1"/>
</dbReference>
<gene>
    <name evidence="4" type="ORF">SAMN04487995_4374</name>
</gene>
<dbReference type="RefSeq" id="WP_090338384.1">
    <property type="nucleotide sequence ID" value="NZ_FNXY01000007.1"/>
</dbReference>
<dbReference type="PROSITE" id="PS50110">
    <property type="entry name" value="RESPONSE_REGULATORY"/>
    <property type="match status" value="1"/>
</dbReference>
<dbReference type="OrthoDB" id="673187at2"/>
<keyword evidence="5" id="KW-1185">Reference proteome</keyword>
<sequence length="168" mass="19269">MNSDLLPPSARLTESGEFRSKTSGNKEVYLVDDNADYRNLARRIFTEFLPEYKLQVFERGQALYQHLMLVSANTYKGRMPGLILLDLEMPGIDGLNLLKLIRQRLNTKNIPWKTLPVIILTNDTSNDQAVNCYNAGATSVISKPSDLKEQTEMFEVICRYWLGHHMPY</sequence>
<evidence type="ECO:0000313" key="5">
    <source>
        <dbReference type="Proteomes" id="UP000199532"/>
    </source>
</evidence>
<evidence type="ECO:0000256" key="1">
    <source>
        <dbReference type="ARBA" id="ARBA00022553"/>
    </source>
</evidence>
<name>A0A1H6YH26_9BACT</name>
<dbReference type="GO" id="GO:0000160">
    <property type="term" value="P:phosphorelay signal transduction system"/>
    <property type="evidence" value="ECO:0007669"/>
    <property type="project" value="InterPro"/>
</dbReference>
<dbReference type="AlphaFoldDB" id="A0A1H6YH26"/>
<evidence type="ECO:0000256" key="2">
    <source>
        <dbReference type="PROSITE-ProRule" id="PRU00169"/>
    </source>
</evidence>
<dbReference type="Pfam" id="PF00072">
    <property type="entry name" value="Response_reg"/>
    <property type="match status" value="1"/>
</dbReference>
<organism evidence="4 5">
    <name type="scientific">Dyadobacter koreensis</name>
    <dbReference type="NCBI Taxonomy" id="408657"/>
    <lineage>
        <taxon>Bacteria</taxon>
        <taxon>Pseudomonadati</taxon>
        <taxon>Bacteroidota</taxon>
        <taxon>Cytophagia</taxon>
        <taxon>Cytophagales</taxon>
        <taxon>Spirosomataceae</taxon>
        <taxon>Dyadobacter</taxon>
    </lineage>
</organism>
<dbReference type="Gene3D" id="3.40.50.2300">
    <property type="match status" value="1"/>
</dbReference>
<feature type="domain" description="Response regulatory" evidence="3">
    <location>
        <begin position="27"/>
        <end position="158"/>
    </location>
</feature>
<proteinExistence type="predicted"/>
<evidence type="ECO:0000259" key="3">
    <source>
        <dbReference type="PROSITE" id="PS50110"/>
    </source>
</evidence>
<evidence type="ECO:0000313" key="4">
    <source>
        <dbReference type="EMBL" id="SEJ38277.1"/>
    </source>
</evidence>
<dbReference type="PANTHER" id="PTHR44591">
    <property type="entry name" value="STRESS RESPONSE REGULATOR PROTEIN 1"/>
    <property type="match status" value="1"/>
</dbReference>
<dbReference type="STRING" id="408657.SAMN04487995_4374"/>
<dbReference type="EMBL" id="FNXY01000007">
    <property type="protein sequence ID" value="SEJ38277.1"/>
    <property type="molecule type" value="Genomic_DNA"/>
</dbReference>
<dbReference type="InterPro" id="IPR011006">
    <property type="entry name" value="CheY-like_superfamily"/>
</dbReference>
<feature type="modified residue" description="4-aspartylphosphate" evidence="2">
    <location>
        <position position="86"/>
    </location>
</feature>
<keyword evidence="1 2" id="KW-0597">Phosphoprotein</keyword>